<dbReference type="InterPro" id="IPR003703">
    <property type="entry name" value="Acyl_CoA_thio"/>
</dbReference>
<evidence type="ECO:0000259" key="3">
    <source>
        <dbReference type="Pfam" id="PF02551"/>
    </source>
</evidence>
<dbReference type="Gene3D" id="2.40.160.210">
    <property type="entry name" value="Acyl-CoA thioesterase, double hotdog domain"/>
    <property type="match status" value="1"/>
</dbReference>
<feature type="domain" description="Acyl-CoA thioesterase 2 C-terminal" evidence="3">
    <location>
        <begin position="166"/>
        <end position="268"/>
    </location>
</feature>
<dbReference type="Pfam" id="PF02551">
    <property type="entry name" value="Acyl_CoA_thio"/>
    <property type="match status" value="1"/>
</dbReference>
<dbReference type="PANTHER" id="PTHR11066:SF34">
    <property type="entry name" value="ACYL-COENZYME A THIOESTERASE 8"/>
    <property type="match status" value="1"/>
</dbReference>
<dbReference type="InterPro" id="IPR042171">
    <property type="entry name" value="Acyl-CoA_hotdog"/>
</dbReference>
<name>A0ABZ1YRM7_9NOCA</name>
<protein>
    <submittedName>
        <fullName evidence="5">Thioesterase family protein</fullName>
    </submittedName>
</protein>
<dbReference type="Pfam" id="PF13622">
    <property type="entry name" value="4HBT_3"/>
    <property type="match status" value="1"/>
</dbReference>
<reference evidence="5" key="1">
    <citation type="submission" date="2022-10" db="EMBL/GenBank/DDBJ databases">
        <title>The complete genomes of actinobacterial strains from the NBC collection.</title>
        <authorList>
            <person name="Joergensen T.S."/>
            <person name="Alvarez Arevalo M."/>
            <person name="Sterndorff E.B."/>
            <person name="Faurdal D."/>
            <person name="Vuksanovic O."/>
            <person name="Mourched A.-S."/>
            <person name="Charusanti P."/>
            <person name="Shaw S."/>
            <person name="Blin K."/>
            <person name="Weber T."/>
        </authorList>
    </citation>
    <scope>NUCLEOTIDE SEQUENCE</scope>
    <source>
        <strain evidence="5">NBC_01482</strain>
    </source>
</reference>
<dbReference type="InterPro" id="IPR025652">
    <property type="entry name" value="TesB_C"/>
</dbReference>
<keyword evidence="2" id="KW-0378">Hydrolase</keyword>
<comment type="similarity">
    <text evidence="1">Belongs to the C/M/P thioester hydrolase family.</text>
</comment>
<evidence type="ECO:0000313" key="6">
    <source>
        <dbReference type="Proteomes" id="UP001432062"/>
    </source>
</evidence>
<evidence type="ECO:0000313" key="5">
    <source>
        <dbReference type="EMBL" id="WUV45676.1"/>
    </source>
</evidence>
<evidence type="ECO:0000259" key="4">
    <source>
        <dbReference type="Pfam" id="PF13622"/>
    </source>
</evidence>
<evidence type="ECO:0000256" key="1">
    <source>
        <dbReference type="ARBA" id="ARBA00006538"/>
    </source>
</evidence>
<proteinExistence type="inferred from homology"/>
<dbReference type="SUPFAM" id="SSF54637">
    <property type="entry name" value="Thioesterase/thiol ester dehydrase-isomerase"/>
    <property type="match status" value="2"/>
</dbReference>
<dbReference type="RefSeq" id="WP_329409137.1">
    <property type="nucleotide sequence ID" value="NZ_CP109441.1"/>
</dbReference>
<dbReference type="InterPro" id="IPR049449">
    <property type="entry name" value="TesB_ACOT8-like_N"/>
</dbReference>
<evidence type="ECO:0000256" key="2">
    <source>
        <dbReference type="ARBA" id="ARBA00022801"/>
    </source>
</evidence>
<feature type="domain" description="Acyl-CoA thioesterase-like N-terminal HotDog" evidence="4">
    <location>
        <begin position="28"/>
        <end position="106"/>
    </location>
</feature>
<dbReference type="Proteomes" id="UP001432062">
    <property type="component" value="Chromosome"/>
</dbReference>
<dbReference type="InterPro" id="IPR029069">
    <property type="entry name" value="HotDog_dom_sf"/>
</dbReference>
<accession>A0ABZ1YRM7</accession>
<dbReference type="CDD" id="cd03445">
    <property type="entry name" value="Thioesterase_II_repeat2"/>
    <property type="match status" value="1"/>
</dbReference>
<sequence length="276" mass="30286">MGDGYPAALTELLAVTDDEFTAMPLAYGGRMYGGETAARALAAAQRTVPPDRAAHVVRCDYLRPGDPSEPLRLRVHRLRDGRAFSVRRVDVEQRERVIFTATTSFHAGASAFGHHDPMPEVPAPEELGELTVCRGEQFIWPDWLVGHPGLDVRPVPDRSGAPPDLRAAWYRVTAPITDSPDLHACLWLYASDLSLVASIRLPHEPTARKSWLMTSLNHTVWLHRPFRVDEWVLMVQSSPVAGDGRGLAQGRVFTRAGELVSTATQEGLATAISVTV</sequence>
<gene>
    <name evidence="5" type="ORF">OG563_42405</name>
</gene>
<dbReference type="PANTHER" id="PTHR11066">
    <property type="entry name" value="ACYL-COA THIOESTERASE"/>
    <property type="match status" value="1"/>
</dbReference>
<dbReference type="CDD" id="cd03444">
    <property type="entry name" value="Thioesterase_II_repeat1"/>
    <property type="match status" value="1"/>
</dbReference>
<dbReference type="EMBL" id="CP109441">
    <property type="protein sequence ID" value="WUV45676.1"/>
    <property type="molecule type" value="Genomic_DNA"/>
</dbReference>
<keyword evidence="6" id="KW-1185">Reference proteome</keyword>
<organism evidence="5 6">
    <name type="scientific">Nocardia vinacea</name>
    <dbReference type="NCBI Taxonomy" id="96468"/>
    <lineage>
        <taxon>Bacteria</taxon>
        <taxon>Bacillati</taxon>
        <taxon>Actinomycetota</taxon>
        <taxon>Actinomycetes</taxon>
        <taxon>Mycobacteriales</taxon>
        <taxon>Nocardiaceae</taxon>
        <taxon>Nocardia</taxon>
    </lineage>
</organism>